<dbReference type="GO" id="GO:0015658">
    <property type="term" value="F:branched-chain amino acid transmembrane transporter activity"/>
    <property type="evidence" value="ECO:0007669"/>
    <property type="project" value="InterPro"/>
</dbReference>
<dbReference type="STRING" id="673521.SAMN05660991_00636"/>
<feature type="transmembrane region" description="Helical" evidence="6">
    <location>
        <begin position="249"/>
        <end position="271"/>
    </location>
</feature>
<dbReference type="Pfam" id="PF02653">
    <property type="entry name" value="BPD_transp_2"/>
    <property type="match status" value="1"/>
</dbReference>
<protein>
    <submittedName>
        <fullName evidence="7">Branched-chain amino acid transport system permease protein</fullName>
    </submittedName>
</protein>
<evidence type="ECO:0000313" key="7">
    <source>
        <dbReference type="EMBL" id="SEO54255.1"/>
    </source>
</evidence>
<dbReference type="Gene3D" id="1.10.3470.10">
    <property type="entry name" value="ABC transporter involved in vitamin B12 uptake, BtuC"/>
    <property type="match status" value="1"/>
</dbReference>
<keyword evidence="5 6" id="KW-0472">Membrane</keyword>
<evidence type="ECO:0000256" key="1">
    <source>
        <dbReference type="ARBA" id="ARBA00004651"/>
    </source>
</evidence>
<keyword evidence="3 6" id="KW-0812">Transmembrane</keyword>
<dbReference type="InterPro" id="IPR043428">
    <property type="entry name" value="LivM-like"/>
</dbReference>
<feature type="transmembrane region" description="Helical" evidence="6">
    <location>
        <begin position="88"/>
        <end position="106"/>
    </location>
</feature>
<keyword evidence="4 6" id="KW-1133">Transmembrane helix</keyword>
<feature type="transmembrane region" description="Helical" evidence="6">
    <location>
        <begin position="58"/>
        <end position="81"/>
    </location>
</feature>
<name>A0A1H8QJ27_9ACTN</name>
<evidence type="ECO:0000256" key="6">
    <source>
        <dbReference type="SAM" id="Phobius"/>
    </source>
</evidence>
<dbReference type="SUPFAM" id="SSF81345">
    <property type="entry name" value="ABC transporter involved in vitamin B12 uptake, BtuC"/>
    <property type="match status" value="1"/>
</dbReference>
<dbReference type="PANTHER" id="PTHR30482:SF20">
    <property type="entry name" value="HIGH-AFFINITY BRANCHED-CHAIN AMINO ACID TRANSPORT SYSTEM PERMEASE PROTEIN LIVM"/>
    <property type="match status" value="1"/>
</dbReference>
<dbReference type="InterPro" id="IPR001851">
    <property type="entry name" value="ABC_transp_permease"/>
</dbReference>
<keyword evidence="2" id="KW-1003">Cell membrane</keyword>
<accession>A0A1H8QJ27</accession>
<dbReference type="Proteomes" id="UP000198960">
    <property type="component" value="Unassembled WGS sequence"/>
</dbReference>
<dbReference type="EMBL" id="FOEE01000002">
    <property type="protein sequence ID" value="SEO54255.1"/>
    <property type="molecule type" value="Genomic_DNA"/>
</dbReference>
<organism evidence="7 8">
    <name type="scientific">Trujillonella endophytica</name>
    <dbReference type="NCBI Taxonomy" id="673521"/>
    <lineage>
        <taxon>Bacteria</taxon>
        <taxon>Bacillati</taxon>
        <taxon>Actinomycetota</taxon>
        <taxon>Actinomycetes</taxon>
        <taxon>Geodermatophilales</taxon>
        <taxon>Geodermatophilaceae</taxon>
        <taxon>Trujillonella</taxon>
    </lineage>
</organism>
<feature type="transmembrane region" description="Helical" evidence="6">
    <location>
        <begin position="204"/>
        <end position="237"/>
    </location>
</feature>
<feature type="transmembrane region" description="Helical" evidence="6">
    <location>
        <begin position="118"/>
        <end position="143"/>
    </location>
</feature>
<evidence type="ECO:0000256" key="2">
    <source>
        <dbReference type="ARBA" id="ARBA00022475"/>
    </source>
</evidence>
<sequence length="318" mass="33028">MNTWWLSNQILIQSTFISLLLALSIQVPLRAGVFSFAGIGSYAIGAYTAAILTIRAQVAPVVAIGAGVLLAAVVGYLLALLVARLSGLYLGMATISFTLFLGVLATNGGDLTGGATGLFGALSTLTTEHVIAITVVVLVLLAASERGSFGRRVDAVREDPQLAVSLGVDVVRVRRRVFVVSGALGACAGGMNTLLRTTVSPETVGFHLVVTALTIIIVGGAMSWAGAAIGAVIFTWLPSILQFVGEWQLLVYGIVVAIAAVYVPGGLLGLLQEGWRRMRRRGRRLPAEGAVAQTQAAAAVDPEKELAALAAPTTEVRP</sequence>
<dbReference type="AlphaFoldDB" id="A0A1H8QJ27"/>
<dbReference type="CDD" id="cd06581">
    <property type="entry name" value="TM_PBP1_LivM_like"/>
    <property type="match status" value="1"/>
</dbReference>
<evidence type="ECO:0000256" key="5">
    <source>
        <dbReference type="ARBA" id="ARBA00023136"/>
    </source>
</evidence>
<dbReference type="PANTHER" id="PTHR30482">
    <property type="entry name" value="HIGH-AFFINITY BRANCHED-CHAIN AMINO ACID TRANSPORT SYSTEM PERMEASE"/>
    <property type="match status" value="1"/>
</dbReference>
<comment type="subcellular location">
    <subcellularLocation>
        <location evidence="1">Cell membrane</location>
        <topology evidence="1">Multi-pass membrane protein</topology>
    </subcellularLocation>
</comment>
<gene>
    <name evidence="7" type="ORF">SAMN05660991_00636</name>
</gene>
<dbReference type="OrthoDB" id="9814461at2"/>
<dbReference type="RefSeq" id="WP_091940121.1">
    <property type="nucleotide sequence ID" value="NZ_FOEE01000002.1"/>
</dbReference>
<evidence type="ECO:0000256" key="4">
    <source>
        <dbReference type="ARBA" id="ARBA00022989"/>
    </source>
</evidence>
<evidence type="ECO:0000313" key="8">
    <source>
        <dbReference type="Proteomes" id="UP000198960"/>
    </source>
</evidence>
<dbReference type="GO" id="GO:0005886">
    <property type="term" value="C:plasma membrane"/>
    <property type="evidence" value="ECO:0007669"/>
    <property type="project" value="UniProtKB-SubCell"/>
</dbReference>
<feature type="transmembrane region" description="Helical" evidence="6">
    <location>
        <begin position="6"/>
        <end position="25"/>
    </location>
</feature>
<dbReference type="InterPro" id="IPR037294">
    <property type="entry name" value="ABC_BtuC-like"/>
</dbReference>
<reference evidence="8" key="1">
    <citation type="submission" date="2016-10" db="EMBL/GenBank/DDBJ databases">
        <authorList>
            <person name="Varghese N."/>
            <person name="Submissions S."/>
        </authorList>
    </citation>
    <scope>NUCLEOTIDE SEQUENCE [LARGE SCALE GENOMIC DNA]</scope>
    <source>
        <strain evidence="8">DSM 45413</strain>
    </source>
</reference>
<feature type="transmembrane region" description="Helical" evidence="6">
    <location>
        <begin position="32"/>
        <end position="52"/>
    </location>
</feature>
<keyword evidence="8" id="KW-1185">Reference proteome</keyword>
<proteinExistence type="predicted"/>
<evidence type="ECO:0000256" key="3">
    <source>
        <dbReference type="ARBA" id="ARBA00022692"/>
    </source>
</evidence>